<keyword evidence="1" id="KW-0472">Membrane</keyword>
<reference evidence="2 3" key="1">
    <citation type="submission" date="2020-04" db="EMBL/GenBank/DDBJ databases">
        <title>Draft Genome Sequence of Streptomyces morookaense DSM 40503, an 8-azaguanine-producing strain.</title>
        <authorList>
            <person name="Qi J."/>
            <person name="Gao J.-M."/>
        </authorList>
    </citation>
    <scope>NUCLEOTIDE SEQUENCE [LARGE SCALE GENOMIC DNA]</scope>
    <source>
        <strain evidence="2 3">DSM 40503</strain>
    </source>
</reference>
<keyword evidence="1" id="KW-0812">Transmembrane</keyword>
<dbReference type="RefSeq" id="WP_171079853.1">
    <property type="nucleotide sequence ID" value="NZ_BNBU01000002.1"/>
</dbReference>
<keyword evidence="3" id="KW-1185">Reference proteome</keyword>
<name>A0A7Y7B2X1_STRMO</name>
<proteinExistence type="predicted"/>
<evidence type="ECO:0000256" key="1">
    <source>
        <dbReference type="SAM" id="Phobius"/>
    </source>
</evidence>
<comment type="caution">
    <text evidence="2">The sequence shown here is derived from an EMBL/GenBank/DDBJ whole genome shotgun (WGS) entry which is preliminary data.</text>
</comment>
<accession>A0A7Y7B2X1</accession>
<gene>
    <name evidence="2" type="ORF">HG542_10245</name>
</gene>
<dbReference type="AlphaFoldDB" id="A0A7Y7B2X1"/>
<organism evidence="2 3">
    <name type="scientific">Streptomyces morookaense</name>
    <name type="common">Streptoverticillium morookaense</name>
    <dbReference type="NCBI Taxonomy" id="1970"/>
    <lineage>
        <taxon>Bacteria</taxon>
        <taxon>Bacillati</taxon>
        <taxon>Actinomycetota</taxon>
        <taxon>Actinomycetes</taxon>
        <taxon>Kitasatosporales</taxon>
        <taxon>Streptomycetaceae</taxon>
        <taxon>Streptomyces</taxon>
    </lineage>
</organism>
<feature type="transmembrane region" description="Helical" evidence="1">
    <location>
        <begin position="43"/>
        <end position="65"/>
    </location>
</feature>
<evidence type="ECO:0000313" key="2">
    <source>
        <dbReference type="EMBL" id="NVK78043.1"/>
    </source>
</evidence>
<evidence type="ECO:0000313" key="3">
    <source>
        <dbReference type="Proteomes" id="UP000587462"/>
    </source>
</evidence>
<protein>
    <submittedName>
        <fullName evidence="2">Uncharacterized protein</fullName>
    </submittedName>
</protein>
<sequence length="86" mass="9474">MSGYDRKEDDVRRMPAVPYSAVPAGPAGQAAERGRRLLRRRRAVRAAAWVLLLAAVVAFCAWAAVVHPWAARPEGTVPPVFPLRDR</sequence>
<dbReference type="Proteomes" id="UP000587462">
    <property type="component" value="Unassembled WGS sequence"/>
</dbReference>
<dbReference type="EMBL" id="JABBXF010000018">
    <property type="protein sequence ID" value="NVK78043.1"/>
    <property type="molecule type" value="Genomic_DNA"/>
</dbReference>
<keyword evidence="1" id="KW-1133">Transmembrane helix</keyword>